<dbReference type="Proteomes" id="UP000053989">
    <property type="component" value="Unassembled WGS sequence"/>
</dbReference>
<evidence type="ECO:0000313" key="3">
    <source>
        <dbReference type="Proteomes" id="UP000053989"/>
    </source>
</evidence>
<reference evidence="3" key="2">
    <citation type="submission" date="2015-01" db="EMBL/GenBank/DDBJ databases">
        <title>Evolutionary Origins and Diversification of the Mycorrhizal Mutualists.</title>
        <authorList>
            <consortium name="DOE Joint Genome Institute"/>
            <consortium name="Mycorrhizal Genomics Consortium"/>
            <person name="Kohler A."/>
            <person name="Kuo A."/>
            <person name="Nagy L.G."/>
            <person name="Floudas D."/>
            <person name="Copeland A."/>
            <person name="Barry K.W."/>
            <person name="Cichocki N."/>
            <person name="Veneault-Fourrey C."/>
            <person name="LaButti K."/>
            <person name="Lindquist E.A."/>
            <person name="Lipzen A."/>
            <person name="Lundell T."/>
            <person name="Morin E."/>
            <person name="Murat C."/>
            <person name="Riley R."/>
            <person name="Ohm R."/>
            <person name="Sun H."/>
            <person name="Tunlid A."/>
            <person name="Henrissat B."/>
            <person name="Grigoriev I.V."/>
            <person name="Hibbett D.S."/>
            <person name="Martin F."/>
        </authorList>
    </citation>
    <scope>NUCLEOTIDE SEQUENCE [LARGE SCALE GENOMIC DNA]</scope>
    <source>
        <strain evidence="3">Foug A</strain>
    </source>
</reference>
<keyword evidence="3" id="KW-1185">Reference proteome</keyword>
<dbReference type="OrthoDB" id="3187773at2759"/>
<feature type="chain" id="PRO_5002176205" evidence="1">
    <location>
        <begin position="21"/>
        <end position="98"/>
    </location>
</feature>
<reference evidence="2 3" key="1">
    <citation type="submission" date="2014-04" db="EMBL/GenBank/DDBJ databases">
        <authorList>
            <consortium name="DOE Joint Genome Institute"/>
            <person name="Kuo A."/>
            <person name="Kohler A."/>
            <person name="Nagy L.G."/>
            <person name="Floudas D."/>
            <person name="Copeland A."/>
            <person name="Barry K.W."/>
            <person name="Cichocki N."/>
            <person name="Veneault-Fourrey C."/>
            <person name="LaButti K."/>
            <person name="Lindquist E.A."/>
            <person name="Lipzen A."/>
            <person name="Lundell T."/>
            <person name="Morin E."/>
            <person name="Murat C."/>
            <person name="Sun H."/>
            <person name="Tunlid A."/>
            <person name="Henrissat B."/>
            <person name="Grigoriev I.V."/>
            <person name="Hibbett D.S."/>
            <person name="Martin F."/>
            <person name="Nordberg H.P."/>
            <person name="Cantor M.N."/>
            <person name="Hua S.X."/>
        </authorList>
    </citation>
    <scope>NUCLEOTIDE SEQUENCE [LARGE SCALE GENOMIC DNA]</scope>
    <source>
        <strain evidence="2 3">Foug A</strain>
    </source>
</reference>
<protein>
    <submittedName>
        <fullName evidence="2">Uncharacterized protein</fullName>
    </submittedName>
</protein>
<sequence length="98" mass="11334">MQGLHVGRVFLFFLFSYSSTKYLCALIQWFSTISEGPDEDTGMWIVQPDLDANREFTLEVVHVNCILHGAHLIPVYGHNRLPIDIWHTNSLDIFRPTM</sequence>
<dbReference type="InParanoid" id="A0A0C3CUY9"/>
<dbReference type="STRING" id="1036808.A0A0C3CUY9"/>
<organism evidence="2 3">
    <name type="scientific">Scleroderma citrinum Foug A</name>
    <dbReference type="NCBI Taxonomy" id="1036808"/>
    <lineage>
        <taxon>Eukaryota</taxon>
        <taxon>Fungi</taxon>
        <taxon>Dikarya</taxon>
        <taxon>Basidiomycota</taxon>
        <taxon>Agaricomycotina</taxon>
        <taxon>Agaricomycetes</taxon>
        <taxon>Agaricomycetidae</taxon>
        <taxon>Boletales</taxon>
        <taxon>Sclerodermatineae</taxon>
        <taxon>Sclerodermataceae</taxon>
        <taxon>Scleroderma</taxon>
    </lineage>
</organism>
<evidence type="ECO:0000313" key="2">
    <source>
        <dbReference type="EMBL" id="KIM52380.1"/>
    </source>
</evidence>
<gene>
    <name evidence="2" type="ORF">SCLCIDRAFT_141185</name>
</gene>
<accession>A0A0C3CUY9</accession>
<name>A0A0C3CUY9_9AGAM</name>
<evidence type="ECO:0000256" key="1">
    <source>
        <dbReference type="SAM" id="SignalP"/>
    </source>
</evidence>
<dbReference type="AlphaFoldDB" id="A0A0C3CUY9"/>
<dbReference type="EMBL" id="KN822212">
    <property type="protein sequence ID" value="KIM52380.1"/>
    <property type="molecule type" value="Genomic_DNA"/>
</dbReference>
<proteinExistence type="predicted"/>
<feature type="signal peptide" evidence="1">
    <location>
        <begin position="1"/>
        <end position="20"/>
    </location>
</feature>
<dbReference type="HOGENOM" id="CLU_006344_16_0_1"/>
<keyword evidence="1" id="KW-0732">Signal</keyword>